<dbReference type="Pfam" id="PF10035">
    <property type="entry name" value="DUF2179"/>
    <property type="match status" value="1"/>
</dbReference>
<feature type="transmembrane region" description="Helical" evidence="6">
    <location>
        <begin position="50"/>
        <end position="77"/>
    </location>
</feature>
<dbReference type="Gene3D" id="3.30.70.120">
    <property type="match status" value="1"/>
</dbReference>
<dbReference type="InterPro" id="IPR019264">
    <property type="entry name" value="DUF2179"/>
</dbReference>
<evidence type="ECO:0000256" key="1">
    <source>
        <dbReference type="ARBA" id="ARBA00004651"/>
    </source>
</evidence>
<dbReference type="AlphaFoldDB" id="A0AAE3FFZ3"/>
<keyword evidence="3 6" id="KW-0812">Transmembrane</keyword>
<comment type="subcellular location">
    <subcellularLocation>
        <location evidence="1">Cell membrane</location>
        <topology evidence="1">Multi-pass membrane protein</topology>
    </subcellularLocation>
</comment>
<organism evidence="8 9">
    <name type="scientific">Candidatus Colimorpha enterica</name>
    <dbReference type="NCBI Taxonomy" id="3083063"/>
    <lineage>
        <taxon>Bacteria</taxon>
        <taxon>Pseudomonadati</taxon>
        <taxon>Bacteroidota</taxon>
        <taxon>Bacteroidia</taxon>
        <taxon>Bacteroidales</taxon>
        <taxon>Candidatus Colimorpha</taxon>
    </lineage>
</organism>
<gene>
    <name evidence="8" type="ORF">MR241_00070</name>
</gene>
<sequence>MNSKLIEKPIIQYLILTAGTLAMSAGIYFFKFPNGFCMGGVSGISMILGAIAPNFSAGTVMLMINVALLIVGAIVFGRNFGIKTVYCSLLLSLSLSALEIIVPMKAPLTDEPMLEFVFAVILPALGSAVIFNLGGTTGGTDIVAMILKKYTSIHIGAALFCVDAIIVACGFFVFGIKAGLFSALGLLSKALVVDGMIDNINISKYFFIITTHPDEVCRYINDSLHKSATVWRGVGSYTHEDRTVILAVMTRSQAVSLRNHIKAIDPHAFVVISSTSDIIGKGFREVT</sequence>
<dbReference type="PIRSF" id="PIRSF006483">
    <property type="entry name" value="Membrane_protein_YitT"/>
    <property type="match status" value="1"/>
</dbReference>
<dbReference type="InterPro" id="IPR003740">
    <property type="entry name" value="YitT"/>
</dbReference>
<dbReference type="InterPro" id="IPR015867">
    <property type="entry name" value="N-reg_PII/ATP_PRibTrfase_C"/>
</dbReference>
<dbReference type="Pfam" id="PF02588">
    <property type="entry name" value="YitT_membrane"/>
    <property type="match status" value="1"/>
</dbReference>
<name>A0AAE3FFZ3_9BACT</name>
<evidence type="ECO:0000259" key="7">
    <source>
        <dbReference type="Pfam" id="PF10035"/>
    </source>
</evidence>
<accession>A0AAE3FFZ3</accession>
<dbReference type="PANTHER" id="PTHR33545">
    <property type="entry name" value="UPF0750 MEMBRANE PROTEIN YITT-RELATED"/>
    <property type="match status" value="1"/>
</dbReference>
<feature type="domain" description="DUF2179" evidence="7">
    <location>
        <begin position="227"/>
        <end position="280"/>
    </location>
</feature>
<evidence type="ECO:0000256" key="2">
    <source>
        <dbReference type="ARBA" id="ARBA00022475"/>
    </source>
</evidence>
<feature type="transmembrane region" description="Helical" evidence="6">
    <location>
        <begin position="12"/>
        <end position="30"/>
    </location>
</feature>
<protein>
    <submittedName>
        <fullName evidence="8">YitT family protein</fullName>
    </submittedName>
</protein>
<evidence type="ECO:0000313" key="9">
    <source>
        <dbReference type="Proteomes" id="UP001139365"/>
    </source>
</evidence>
<evidence type="ECO:0000256" key="4">
    <source>
        <dbReference type="ARBA" id="ARBA00022989"/>
    </source>
</evidence>
<dbReference type="Proteomes" id="UP001139365">
    <property type="component" value="Unassembled WGS sequence"/>
</dbReference>
<evidence type="ECO:0000256" key="5">
    <source>
        <dbReference type="ARBA" id="ARBA00023136"/>
    </source>
</evidence>
<feature type="transmembrane region" description="Helical" evidence="6">
    <location>
        <begin position="84"/>
        <end position="104"/>
    </location>
</feature>
<dbReference type="PANTHER" id="PTHR33545:SF9">
    <property type="entry name" value="UPF0750 MEMBRANE PROTEIN YITE"/>
    <property type="match status" value="1"/>
</dbReference>
<dbReference type="GO" id="GO:0005886">
    <property type="term" value="C:plasma membrane"/>
    <property type="evidence" value="ECO:0007669"/>
    <property type="project" value="UniProtKB-SubCell"/>
</dbReference>
<feature type="transmembrane region" description="Helical" evidence="6">
    <location>
        <begin position="155"/>
        <end position="174"/>
    </location>
</feature>
<keyword evidence="2" id="KW-1003">Cell membrane</keyword>
<evidence type="ECO:0000313" key="8">
    <source>
        <dbReference type="EMBL" id="MCI5754675.1"/>
    </source>
</evidence>
<reference evidence="8 9" key="1">
    <citation type="submission" date="2022-03" db="EMBL/GenBank/DDBJ databases">
        <title>Metagenome-assembled genomes from swine fecal metagenomes.</title>
        <authorList>
            <person name="Holman D.B."/>
            <person name="Kommadath A."/>
        </authorList>
    </citation>
    <scope>NUCLEOTIDE SEQUENCE [LARGE SCALE GENOMIC DNA]</scope>
    <source>
        <strain evidence="8">SUG147</strain>
    </source>
</reference>
<evidence type="ECO:0000256" key="3">
    <source>
        <dbReference type="ARBA" id="ARBA00022692"/>
    </source>
</evidence>
<dbReference type="CDD" id="cd16380">
    <property type="entry name" value="YitT_C"/>
    <property type="match status" value="1"/>
</dbReference>
<dbReference type="InterPro" id="IPR051461">
    <property type="entry name" value="UPF0750_membrane"/>
</dbReference>
<evidence type="ECO:0000256" key="6">
    <source>
        <dbReference type="SAM" id="Phobius"/>
    </source>
</evidence>
<keyword evidence="4 6" id="KW-1133">Transmembrane helix</keyword>
<feature type="transmembrane region" description="Helical" evidence="6">
    <location>
        <begin position="116"/>
        <end position="134"/>
    </location>
</feature>
<proteinExistence type="predicted"/>
<dbReference type="EMBL" id="JALEMU010000001">
    <property type="protein sequence ID" value="MCI5754675.1"/>
    <property type="molecule type" value="Genomic_DNA"/>
</dbReference>
<keyword evidence="5 6" id="KW-0472">Membrane</keyword>
<comment type="caution">
    <text evidence="8">The sequence shown here is derived from an EMBL/GenBank/DDBJ whole genome shotgun (WGS) entry which is preliminary data.</text>
</comment>